<proteinExistence type="predicted"/>
<evidence type="ECO:0000313" key="3">
    <source>
        <dbReference type="Proteomes" id="UP000001916"/>
    </source>
</evidence>
<dbReference type="HOGENOM" id="CLU_3081619_0_0_0"/>
<feature type="transmembrane region" description="Helical" evidence="1">
    <location>
        <begin position="28"/>
        <end position="45"/>
    </location>
</feature>
<sequence length="52" mass="5743">MNSQLGYVLGGIFVLLGLYVWFAGPHSLLWGIVLIVLGAYFAYSLRLKRKAG</sequence>
<evidence type="ECO:0000313" key="2">
    <source>
        <dbReference type="EMBL" id="ADH63210.1"/>
    </source>
</evidence>
<keyword evidence="1" id="KW-0472">Membrane</keyword>
<evidence type="ECO:0000256" key="1">
    <source>
        <dbReference type="SAM" id="Phobius"/>
    </source>
</evidence>
<name>D7BEG7_ALLS1</name>
<keyword evidence="1" id="KW-1133">Transmembrane helix</keyword>
<protein>
    <submittedName>
        <fullName evidence="2">Uncharacterized protein</fullName>
    </submittedName>
</protein>
<dbReference type="RefSeq" id="WP_013157780.1">
    <property type="nucleotide sequence ID" value="NC_014212.1"/>
</dbReference>
<organism evidence="2 3">
    <name type="scientific">Allomeiothermus silvanus (strain ATCC 700542 / DSM 9946 / NBRC 106475 / NCIMB 13440 / VI-R2)</name>
    <name type="common">Thermus silvanus</name>
    <dbReference type="NCBI Taxonomy" id="526227"/>
    <lineage>
        <taxon>Bacteria</taxon>
        <taxon>Thermotogati</taxon>
        <taxon>Deinococcota</taxon>
        <taxon>Deinococci</taxon>
        <taxon>Thermales</taxon>
        <taxon>Thermaceae</taxon>
        <taxon>Allomeiothermus</taxon>
    </lineage>
</organism>
<dbReference type="Proteomes" id="UP000001916">
    <property type="component" value="Chromosome"/>
</dbReference>
<dbReference type="EMBL" id="CP002042">
    <property type="protein sequence ID" value="ADH63210.1"/>
    <property type="molecule type" value="Genomic_DNA"/>
</dbReference>
<keyword evidence="3" id="KW-1185">Reference proteome</keyword>
<gene>
    <name evidence="2" type="ordered locus">Mesil_1316</name>
</gene>
<reference evidence="2 3" key="1">
    <citation type="journal article" date="2010" name="Stand. Genomic Sci.">
        <title>Complete genome sequence of Meiothermus silvanus type strain (VI-R2).</title>
        <authorList>
            <person name="Sikorski J."/>
            <person name="Tindall B.J."/>
            <person name="Lowry S."/>
            <person name="Lucas S."/>
            <person name="Nolan M."/>
            <person name="Copeland A."/>
            <person name="Glavina Del Rio T."/>
            <person name="Tice H."/>
            <person name="Cheng J.F."/>
            <person name="Han C."/>
            <person name="Pitluck S."/>
            <person name="Liolios K."/>
            <person name="Ivanova N."/>
            <person name="Mavromatis K."/>
            <person name="Mikhailova N."/>
            <person name="Pati A."/>
            <person name="Goodwin L."/>
            <person name="Chen A."/>
            <person name="Palaniappan K."/>
            <person name="Land M."/>
            <person name="Hauser L."/>
            <person name="Chang Y.J."/>
            <person name="Jeffries C.D."/>
            <person name="Rohde M."/>
            <person name="Goker M."/>
            <person name="Woyke T."/>
            <person name="Bristow J."/>
            <person name="Eisen J.A."/>
            <person name="Markowitz V."/>
            <person name="Hugenholtz P."/>
            <person name="Kyrpides N.C."/>
            <person name="Klenk H.P."/>
            <person name="Lapidus A."/>
        </authorList>
    </citation>
    <scope>NUCLEOTIDE SEQUENCE [LARGE SCALE GENOMIC DNA]</scope>
    <source>
        <strain evidence="3">ATCC 700542 / DSM 9946 / VI-R2</strain>
    </source>
</reference>
<keyword evidence="1" id="KW-0812">Transmembrane</keyword>
<accession>D7BEG7</accession>
<dbReference type="KEGG" id="msv:Mesil_1316"/>
<feature type="transmembrane region" description="Helical" evidence="1">
    <location>
        <begin position="5"/>
        <end position="22"/>
    </location>
</feature>
<dbReference type="AlphaFoldDB" id="D7BEG7"/>